<dbReference type="SMART" id="SM00194">
    <property type="entry name" value="PTPc"/>
    <property type="match status" value="1"/>
</dbReference>
<dbReference type="InterPro" id="IPR016130">
    <property type="entry name" value="Tyr_Pase_AS"/>
</dbReference>
<dbReference type="InterPro" id="IPR029021">
    <property type="entry name" value="Prot-tyrosine_phosphatase-like"/>
</dbReference>
<proteinExistence type="predicted"/>
<name>A0A498S4J1_ACAVI</name>
<dbReference type="Pfam" id="PF00102">
    <property type="entry name" value="Y_phosphatase"/>
    <property type="match status" value="1"/>
</dbReference>
<organism evidence="3 4">
    <name type="scientific">Acanthocheilonema viteae</name>
    <name type="common">Filarial nematode worm</name>
    <name type="synonym">Dipetalonema viteae</name>
    <dbReference type="NCBI Taxonomy" id="6277"/>
    <lineage>
        <taxon>Eukaryota</taxon>
        <taxon>Metazoa</taxon>
        <taxon>Ecdysozoa</taxon>
        <taxon>Nematoda</taxon>
        <taxon>Chromadorea</taxon>
        <taxon>Rhabditida</taxon>
        <taxon>Spirurina</taxon>
        <taxon>Spiruromorpha</taxon>
        <taxon>Filarioidea</taxon>
        <taxon>Onchocercidae</taxon>
        <taxon>Acanthocheilonema</taxon>
    </lineage>
</organism>
<dbReference type="AlphaFoldDB" id="A0A498S4J1"/>
<feature type="domain" description="Tyrosine-protein phosphatase" evidence="1">
    <location>
        <begin position="75"/>
        <end position="330"/>
    </location>
</feature>
<dbReference type="CDD" id="cd00047">
    <property type="entry name" value="PTPc"/>
    <property type="match status" value="1"/>
</dbReference>
<dbReference type="PROSITE" id="PS00383">
    <property type="entry name" value="TYR_PHOSPHATASE_1"/>
    <property type="match status" value="1"/>
</dbReference>
<evidence type="ECO:0008006" key="5">
    <source>
        <dbReference type="Google" id="ProtNLM"/>
    </source>
</evidence>
<reference evidence="3 4" key="1">
    <citation type="submission" date="2018-08" db="EMBL/GenBank/DDBJ databases">
        <authorList>
            <person name="Laetsch R D."/>
            <person name="Stevens L."/>
            <person name="Kumar S."/>
            <person name="Blaxter L. M."/>
        </authorList>
    </citation>
    <scope>NUCLEOTIDE SEQUENCE [LARGE SCALE GENOMIC DNA]</scope>
</reference>
<dbReference type="STRING" id="6277.A0A498S4J1"/>
<dbReference type="Proteomes" id="UP000276991">
    <property type="component" value="Unassembled WGS sequence"/>
</dbReference>
<protein>
    <recommendedName>
        <fullName evidence="5">Protein-tyrosine-phosphatase</fullName>
    </recommendedName>
</protein>
<dbReference type="OrthoDB" id="8609993at2759"/>
<dbReference type="InterPro" id="IPR000387">
    <property type="entry name" value="Tyr_Pase_dom"/>
</dbReference>
<dbReference type="EMBL" id="UPTC01000111">
    <property type="protein sequence ID" value="VBB26502.1"/>
    <property type="molecule type" value="Genomic_DNA"/>
</dbReference>
<accession>A0A498S4J1</accession>
<feature type="domain" description="Tyrosine specific protein phosphatases" evidence="2">
    <location>
        <begin position="248"/>
        <end position="321"/>
    </location>
</feature>
<dbReference type="PRINTS" id="PR00700">
    <property type="entry name" value="PRTYPHPHTASE"/>
</dbReference>
<dbReference type="PROSITE" id="PS50055">
    <property type="entry name" value="TYR_PHOSPHATASE_PTP"/>
    <property type="match status" value="1"/>
</dbReference>
<dbReference type="PROSITE" id="PS50056">
    <property type="entry name" value="TYR_PHOSPHATASE_2"/>
    <property type="match status" value="1"/>
</dbReference>
<dbReference type="InterPro" id="IPR052782">
    <property type="entry name" value="Oocyte-zygote_transition_reg"/>
</dbReference>
<dbReference type="InterPro" id="IPR000242">
    <property type="entry name" value="PTP_cat"/>
</dbReference>
<evidence type="ECO:0000313" key="3">
    <source>
        <dbReference type="EMBL" id="VBB26502.1"/>
    </source>
</evidence>
<sequence>MSRGKNICSVDDRRQKTKDSGKMLVALPSPTRAPIGKKFIRQKHVDKTGKLKIITPATYYEQWTEAVLESGIRNIRREYIDLVRNYVPTGTQHAWEDDKNYYKNRYDDVRVLDNTRVILKDTPNKEDYINASYVSVGDDMMLICAQGPMSNTIQDFWLMIVQEDVRVILQLCQFNENGKEQCAEYLPDDKNWKEFGVVRVRCFEKPRTNLQLKKVTQAKVQVSYKDIKHEVMHILYSGWPDHFVAESASTCREVRALVLKYYRKKPIVVHCSAGVGRTGTYAAFEMAIQKIKKNKMLVIPDVARSVRDQRMGAIQNDQQYLFIYRMVLEILIADQLLTKTPEIMDFIREYDDLVRRKRIEYAKKSSKSSKSAKNNA</sequence>
<evidence type="ECO:0000259" key="2">
    <source>
        <dbReference type="PROSITE" id="PS50056"/>
    </source>
</evidence>
<dbReference type="Gene3D" id="3.90.190.10">
    <property type="entry name" value="Protein tyrosine phosphatase superfamily"/>
    <property type="match status" value="1"/>
</dbReference>
<dbReference type="SMART" id="SM00404">
    <property type="entry name" value="PTPc_motif"/>
    <property type="match status" value="1"/>
</dbReference>
<dbReference type="PANTHER" id="PTHR46163:SF5">
    <property type="entry name" value="TYROSINE-PROTEIN PHOSPHATASE"/>
    <property type="match status" value="1"/>
</dbReference>
<dbReference type="SUPFAM" id="SSF52799">
    <property type="entry name" value="(Phosphotyrosine protein) phosphatases II"/>
    <property type="match status" value="1"/>
</dbReference>
<gene>
    <name evidence="3" type="ORF">NAV_LOCUS1332</name>
</gene>
<evidence type="ECO:0000259" key="1">
    <source>
        <dbReference type="PROSITE" id="PS50055"/>
    </source>
</evidence>
<dbReference type="PANTHER" id="PTHR46163">
    <property type="entry name" value="TYROSINE-PROTEIN PHOSPHATASE-RELATED"/>
    <property type="match status" value="1"/>
</dbReference>
<evidence type="ECO:0000313" key="4">
    <source>
        <dbReference type="Proteomes" id="UP000276991"/>
    </source>
</evidence>
<dbReference type="GO" id="GO:0004725">
    <property type="term" value="F:protein tyrosine phosphatase activity"/>
    <property type="evidence" value="ECO:0007669"/>
    <property type="project" value="InterPro"/>
</dbReference>
<dbReference type="InterPro" id="IPR003595">
    <property type="entry name" value="Tyr_Pase_cat"/>
</dbReference>
<keyword evidence="4" id="KW-1185">Reference proteome</keyword>